<feature type="repeat" description="PPR" evidence="3">
    <location>
        <begin position="189"/>
        <end position="223"/>
    </location>
</feature>
<dbReference type="PANTHER" id="PTHR47926">
    <property type="entry name" value="PENTATRICOPEPTIDE REPEAT-CONTAINING PROTEIN"/>
    <property type="match status" value="1"/>
</dbReference>
<dbReference type="Gene3D" id="1.25.40.10">
    <property type="entry name" value="Tetratricopeptide repeat domain"/>
    <property type="match status" value="7"/>
</dbReference>
<evidence type="ECO:0000256" key="2">
    <source>
        <dbReference type="ARBA" id="ARBA00061659"/>
    </source>
</evidence>
<comment type="similarity">
    <text evidence="2">Belongs to the PPR family. PCMP-E subfamily.</text>
</comment>
<dbReference type="Pfam" id="PF13812">
    <property type="entry name" value="PPR_3"/>
    <property type="match status" value="1"/>
</dbReference>
<proteinExistence type="inferred from homology"/>
<comment type="caution">
    <text evidence="4">The sequence shown here is derived from an EMBL/GenBank/DDBJ whole genome shotgun (WGS) entry which is preliminary data.</text>
</comment>
<sequence>MKQSLRRFQDVERIYQEGRRLSEEKASVFVQECIKRSDISCGRLVHSVLLSNGVQSESLLQSYLLRLFYSADSMLEANLVFCVVHQPNIYAWHAVISGHFTHGLYNRAIELFFTMQDQQVSPGRCTFLCILKVCGHSEALMQGQLVHEQIVTQGLEVEIAVASSLIEMYAKCGSVDEAYQVFESSESKDLVCWSTMIAAFSQNDQSLTAIELYIKMEDEALKPDRAVYLCILRACSNLGAVRQGMLVHEEIIESTLESDSLLGSSLIDMYAKCACLEDAQRVFDLLKHPDVITWNALLGGYSQHGCWPHTLNLFEKMQASGTEPDNVFLASILRACRDTGSIKNACLMHKTLILSGLDLKLSIQDMLVGMYFKCGALEDGYKIFKTMAERSLSAWSSILGGCVQLGMAAHALDLHERMILENMHSDVSILVTVLKACSKLQNLWQGKSIHARVFFHDLEGALVIGNALIDFYMKCQCAEMAQKVFEGLPDKNLVTWNSMIAGYVNNNQELFARKLFQEMKVEGLAPDDFTYAAMMKSCGSAKALGLARLIHEQVVAFGFEADAFVGSVIVDTYAECGTLEDAHEVFEKLPCKNVVCWNTMISRHAQLGNGIQALELFETMQGAQIGADKLTYLCILQVCGMLLAGLWKHIMIIHDLIVRGDLESDLFLGTALVDSYAKSSNLEAARKVFDIMSNRTVVTWCSMIAGYVQHGLGSFALDLISKMISVGLRPDRSTFLVAMKACVDTGAVDQGRLIHDWIIRDELELDLDICSAIINFYGKCGSLQEALKVFSSLPHRDSICLNALISGYASHGSRESAEQTFAELQRECANPLNETYTNVLTAFSHAGLVEEAGECFRGMGINQQMLLQYTCMIDLFGRAGRMEEAVEVLQTMPDLPDVTVWLVFLAACKLYGNFQLGRNCFNELCRLDINVAAGYMLMSDIYADSHKTRGVVEAVA</sequence>
<evidence type="ECO:0000313" key="5">
    <source>
        <dbReference type="Proteomes" id="UP000886520"/>
    </source>
</evidence>
<reference evidence="4" key="1">
    <citation type="submission" date="2021-01" db="EMBL/GenBank/DDBJ databases">
        <title>Adiantum capillus-veneris genome.</title>
        <authorList>
            <person name="Fang Y."/>
            <person name="Liao Q."/>
        </authorList>
    </citation>
    <scope>NUCLEOTIDE SEQUENCE</scope>
    <source>
        <strain evidence="4">H3</strain>
        <tissue evidence="4">Leaf</tissue>
    </source>
</reference>
<feature type="repeat" description="PPR" evidence="3">
    <location>
        <begin position="696"/>
        <end position="730"/>
    </location>
</feature>
<dbReference type="PROSITE" id="PS51375">
    <property type="entry name" value="PPR"/>
    <property type="match status" value="7"/>
</dbReference>
<dbReference type="GO" id="GO:0003723">
    <property type="term" value="F:RNA binding"/>
    <property type="evidence" value="ECO:0007669"/>
    <property type="project" value="InterPro"/>
</dbReference>
<dbReference type="Pfam" id="PF13041">
    <property type="entry name" value="PPR_2"/>
    <property type="match status" value="2"/>
</dbReference>
<keyword evidence="1" id="KW-0677">Repeat</keyword>
<evidence type="ECO:0000313" key="4">
    <source>
        <dbReference type="EMBL" id="KAI5082456.1"/>
    </source>
</evidence>
<dbReference type="NCBIfam" id="TIGR00756">
    <property type="entry name" value="PPR"/>
    <property type="match status" value="4"/>
</dbReference>
<feature type="repeat" description="PPR" evidence="3">
    <location>
        <begin position="797"/>
        <end position="831"/>
    </location>
</feature>
<dbReference type="FunFam" id="1.25.40.10:FF:000205">
    <property type="entry name" value="Pentatricopeptide repeat-containing protein, mitochondrial"/>
    <property type="match status" value="1"/>
</dbReference>
<dbReference type="OrthoDB" id="185373at2759"/>
<dbReference type="InterPro" id="IPR002885">
    <property type="entry name" value="PPR_rpt"/>
</dbReference>
<dbReference type="FunFam" id="1.25.40.10:FF:000242">
    <property type="entry name" value="Pentatricopeptide repeat-containing protein"/>
    <property type="match status" value="1"/>
</dbReference>
<accession>A0A9D4V9Q2</accession>
<dbReference type="InterPro" id="IPR046960">
    <property type="entry name" value="PPR_At4g14850-like_plant"/>
</dbReference>
<dbReference type="Pfam" id="PF01535">
    <property type="entry name" value="PPR"/>
    <property type="match status" value="10"/>
</dbReference>
<dbReference type="GO" id="GO:0009451">
    <property type="term" value="P:RNA modification"/>
    <property type="evidence" value="ECO:0007669"/>
    <property type="project" value="InterPro"/>
</dbReference>
<dbReference type="FunFam" id="1.25.40.10:FF:000196">
    <property type="entry name" value="Pentatricopeptide repeat-containing protein At4g14850"/>
    <property type="match status" value="1"/>
</dbReference>
<dbReference type="EMBL" id="JABFUD020000003">
    <property type="protein sequence ID" value="KAI5082456.1"/>
    <property type="molecule type" value="Genomic_DNA"/>
</dbReference>
<keyword evidence="5" id="KW-1185">Reference proteome</keyword>
<feature type="repeat" description="PPR" evidence="3">
    <location>
        <begin position="593"/>
        <end position="627"/>
    </location>
</feature>
<gene>
    <name evidence="4" type="ORF">GOP47_0002199</name>
</gene>
<feature type="repeat" description="PPR" evidence="3">
    <location>
        <begin position="290"/>
        <end position="324"/>
    </location>
</feature>
<dbReference type="FunFam" id="1.25.40.10:FF:000285">
    <property type="entry name" value="Pentatricopeptide repeat-containing protein, chloroplastic"/>
    <property type="match status" value="1"/>
</dbReference>
<dbReference type="InterPro" id="IPR011990">
    <property type="entry name" value="TPR-like_helical_dom_sf"/>
</dbReference>
<dbReference type="GO" id="GO:0005739">
    <property type="term" value="C:mitochondrion"/>
    <property type="evidence" value="ECO:0007669"/>
    <property type="project" value="UniProtKB-ARBA"/>
</dbReference>
<feature type="repeat" description="PPR" evidence="3">
    <location>
        <begin position="492"/>
        <end position="526"/>
    </location>
</feature>
<evidence type="ECO:0000256" key="3">
    <source>
        <dbReference type="PROSITE-ProRule" id="PRU00708"/>
    </source>
</evidence>
<organism evidence="4 5">
    <name type="scientific">Adiantum capillus-veneris</name>
    <name type="common">Maidenhair fern</name>
    <dbReference type="NCBI Taxonomy" id="13818"/>
    <lineage>
        <taxon>Eukaryota</taxon>
        <taxon>Viridiplantae</taxon>
        <taxon>Streptophyta</taxon>
        <taxon>Embryophyta</taxon>
        <taxon>Tracheophyta</taxon>
        <taxon>Polypodiopsida</taxon>
        <taxon>Polypodiidae</taxon>
        <taxon>Polypodiales</taxon>
        <taxon>Pteridineae</taxon>
        <taxon>Pteridaceae</taxon>
        <taxon>Vittarioideae</taxon>
        <taxon>Adiantum</taxon>
    </lineage>
</organism>
<dbReference type="AlphaFoldDB" id="A0A9D4V9Q2"/>
<name>A0A9D4V9Q2_ADICA</name>
<evidence type="ECO:0008006" key="6">
    <source>
        <dbReference type="Google" id="ProtNLM"/>
    </source>
</evidence>
<protein>
    <recommendedName>
        <fullName evidence="6">Pentatricopeptide repeat-containing protein</fullName>
    </recommendedName>
</protein>
<evidence type="ECO:0000256" key="1">
    <source>
        <dbReference type="ARBA" id="ARBA00022737"/>
    </source>
</evidence>
<dbReference type="Proteomes" id="UP000886520">
    <property type="component" value="Chromosome 2"/>
</dbReference>
<feature type="repeat" description="PPR" evidence="3">
    <location>
        <begin position="88"/>
        <end position="122"/>
    </location>
</feature>
<dbReference type="FunFam" id="1.25.40.10:FF:000031">
    <property type="entry name" value="Pentatricopeptide repeat-containing protein mitochondrial"/>
    <property type="match status" value="2"/>
</dbReference>